<evidence type="ECO:0000313" key="3">
    <source>
        <dbReference type="Proteomes" id="UP000305067"/>
    </source>
</evidence>
<keyword evidence="3" id="KW-1185">Reference proteome</keyword>
<gene>
    <name evidence="2" type="ORF">BDV98DRAFT_560316</name>
</gene>
<keyword evidence="1" id="KW-0812">Transmembrane</keyword>
<proteinExistence type="predicted"/>
<keyword evidence="1" id="KW-1133">Transmembrane helix</keyword>
<dbReference type="AlphaFoldDB" id="A0A5C3QUD2"/>
<dbReference type="EMBL" id="ML178816">
    <property type="protein sequence ID" value="TFL05613.1"/>
    <property type="molecule type" value="Genomic_DNA"/>
</dbReference>
<name>A0A5C3QUD2_9AGAR</name>
<sequence>MQDYLCSILRRVLPDVQEKPTSTAPHSNGINATSIEPAFNEHHANRTPDIHHLSGWAYFAISFVIFGSSAMLLYLLYTSCRSVLYKSRAKARALQLRVDPEDQVRRLFRPNVELRFTNRRSSLICSQISTSSSLRSSSYHSFENGRSSTSLLLSPAAAHFDGVECPPAQSPVIRSSLHRHYYDDKLIDLAAAPLKQG</sequence>
<evidence type="ECO:0000256" key="1">
    <source>
        <dbReference type="SAM" id="Phobius"/>
    </source>
</evidence>
<evidence type="ECO:0000313" key="2">
    <source>
        <dbReference type="EMBL" id="TFL05613.1"/>
    </source>
</evidence>
<dbReference type="Proteomes" id="UP000305067">
    <property type="component" value="Unassembled WGS sequence"/>
</dbReference>
<keyword evidence="1" id="KW-0472">Membrane</keyword>
<accession>A0A5C3QUD2</accession>
<feature type="transmembrane region" description="Helical" evidence="1">
    <location>
        <begin position="56"/>
        <end position="77"/>
    </location>
</feature>
<reference evidence="2 3" key="1">
    <citation type="journal article" date="2019" name="Nat. Ecol. Evol.">
        <title>Megaphylogeny resolves global patterns of mushroom evolution.</title>
        <authorList>
            <person name="Varga T."/>
            <person name="Krizsan K."/>
            <person name="Foldi C."/>
            <person name="Dima B."/>
            <person name="Sanchez-Garcia M."/>
            <person name="Sanchez-Ramirez S."/>
            <person name="Szollosi G.J."/>
            <person name="Szarkandi J.G."/>
            <person name="Papp V."/>
            <person name="Albert L."/>
            <person name="Andreopoulos W."/>
            <person name="Angelini C."/>
            <person name="Antonin V."/>
            <person name="Barry K.W."/>
            <person name="Bougher N.L."/>
            <person name="Buchanan P."/>
            <person name="Buyck B."/>
            <person name="Bense V."/>
            <person name="Catcheside P."/>
            <person name="Chovatia M."/>
            <person name="Cooper J."/>
            <person name="Damon W."/>
            <person name="Desjardin D."/>
            <person name="Finy P."/>
            <person name="Geml J."/>
            <person name="Haridas S."/>
            <person name="Hughes K."/>
            <person name="Justo A."/>
            <person name="Karasinski D."/>
            <person name="Kautmanova I."/>
            <person name="Kiss B."/>
            <person name="Kocsube S."/>
            <person name="Kotiranta H."/>
            <person name="LaButti K.M."/>
            <person name="Lechner B.E."/>
            <person name="Liimatainen K."/>
            <person name="Lipzen A."/>
            <person name="Lukacs Z."/>
            <person name="Mihaltcheva S."/>
            <person name="Morgado L.N."/>
            <person name="Niskanen T."/>
            <person name="Noordeloos M.E."/>
            <person name="Ohm R.A."/>
            <person name="Ortiz-Santana B."/>
            <person name="Ovrebo C."/>
            <person name="Racz N."/>
            <person name="Riley R."/>
            <person name="Savchenko A."/>
            <person name="Shiryaev A."/>
            <person name="Soop K."/>
            <person name="Spirin V."/>
            <person name="Szebenyi C."/>
            <person name="Tomsovsky M."/>
            <person name="Tulloss R.E."/>
            <person name="Uehling J."/>
            <person name="Grigoriev I.V."/>
            <person name="Vagvolgyi C."/>
            <person name="Papp T."/>
            <person name="Martin F.M."/>
            <person name="Miettinen O."/>
            <person name="Hibbett D.S."/>
            <person name="Nagy L.G."/>
        </authorList>
    </citation>
    <scope>NUCLEOTIDE SEQUENCE [LARGE SCALE GENOMIC DNA]</scope>
    <source>
        <strain evidence="2 3">CBS 309.79</strain>
    </source>
</reference>
<protein>
    <submittedName>
        <fullName evidence="2">Uncharacterized protein</fullName>
    </submittedName>
</protein>
<organism evidence="2 3">
    <name type="scientific">Pterulicium gracile</name>
    <dbReference type="NCBI Taxonomy" id="1884261"/>
    <lineage>
        <taxon>Eukaryota</taxon>
        <taxon>Fungi</taxon>
        <taxon>Dikarya</taxon>
        <taxon>Basidiomycota</taxon>
        <taxon>Agaricomycotina</taxon>
        <taxon>Agaricomycetes</taxon>
        <taxon>Agaricomycetidae</taxon>
        <taxon>Agaricales</taxon>
        <taxon>Pleurotineae</taxon>
        <taxon>Pterulaceae</taxon>
        <taxon>Pterulicium</taxon>
    </lineage>
</organism>